<sequence>MKNLGGLKYFMGIEVARSKQGIFLSQRKYVLDILTEVGMLECKPMDTPIVQNHRLRKYSDQAPMDKGKYQRLVGKLIYLSHTCPDIAYVVSAVSQFMHNPSEDHMDAVIRILRYLKSSLGKGLLFSKNGGNLVTWRSKKQKVVALSSAKTEFRGMTKGVCELLWIKRLLTELGFASASEMDLFCDNKAAIALSQDPVQHGRTKHVEVDRHFIKENLKAKII</sequence>
<evidence type="ECO:0000313" key="2">
    <source>
        <dbReference type="Proteomes" id="UP000288805"/>
    </source>
</evidence>
<dbReference type="SUPFAM" id="SSF56672">
    <property type="entry name" value="DNA/RNA polymerases"/>
    <property type="match status" value="1"/>
</dbReference>
<dbReference type="CDD" id="cd09272">
    <property type="entry name" value="RNase_HI_RT_Ty1"/>
    <property type="match status" value="1"/>
</dbReference>
<dbReference type="PANTHER" id="PTHR11439:SF467">
    <property type="entry name" value="INTEGRASE CATALYTIC DOMAIN-CONTAINING PROTEIN"/>
    <property type="match status" value="1"/>
</dbReference>
<organism evidence="1 2">
    <name type="scientific">Vitis vinifera</name>
    <name type="common">Grape</name>
    <dbReference type="NCBI Taxonomy" id="29760"/>
    <lineage>
        <taxon>Eukaryota</taxon>
        <taxon>Viridiplantae</taxon>
        <taxon>Streptophyta</taxon>
        <taxon>Embryophyta</taxon>
        <taxon>Tracheophyta</taxon>
        <taxon>Spermatophyta</taxon>
        <taxon>Magnoliopsida</taxon>
        <taxon>eudicotyledons</taxon>
        <taxon>Gunneridae</taxon>
        <taxon>Pentapetalae</taxon>
        <taxon>rosids</taxon>
        <taxon>Vitales</taxon>
        <taxon>Vitaceae</taxon>
        <taxon>Viteae</taxon>
        <taxon>Vitis</taxon>
    </lineage>
</organism>
<reference evidence="1 2" key="1">
    <citation type="journal article" date="2018" name="PLoS Genet.">
        <title>Population sequencing reveals clonal diversity and ancestral inbreeding in the grapevine cultivar Chardonnay.</title>
        <authorList>
            <person name="Roach M.J."/>
            <person name="Johnson D.L."/>
            <person name="Bohlmann J."/>
            <person name="van Vuuren H.J."/>
            <person name="Jones S.J."/>
            <person name="Pretorius I.S."/>
            <person name="Schmidt S.A."/>
            <person name="Borneman A.R."/>
        </authorList>
    </citation>
    <scope>NUCLEOTIDE SEQUENCE [LARGE SCALE GENOMIC DNA]</scope>
    <source>
        <strain evidence="2">cv. Chardonnay</strain>
        <tissue evidence="1">Leaf</tissue>
    </source>
</reference>
<dbReference type="InterPro" id="IPR043502">
    <property type="entry name" value="DNA/RNA_pol_sf"/>
</dbReference>
<dbReference type="PANTHER" id="PTHR11439">
    <property type="entry name" value="GAG-POL-RELATED RETROTRANSPOSON"/>
    <property type="match status" value="1"/>
</dbReference>
<proteinExistence type="predicted"/>
<name>A0A438H4V9_VITVI</name>
<gene>
    <name evidence="1" type="primary">RE1_2418</name>
    <name evidence="1" type="ORF">CK203_056108</name>
</gene>
<comment type="caution">
    <text evidence="1">The sequence shown here is derived from an EMBL/GenBank/DDBJ whole genome shotgun (WGS) entry which is preliminary data.</text>
</comment>
<evidence type="ECO:0000313" key="1">
    <source>
        <dbReference type="EMBL" id="RVW79429.1"/>
    </source>
</evidence>
<protein>
    <submittedName>
        <fullName evidence="1">Retrovirus-related Pol polyprotein from transposon RE1</fullName>
    </submittedName>
</protein>
<dbReference type="AlphaFoldDB" id="A0A438H4V9"/>
<dbReference type="EMBL" id="QGNW01000281">
    <property type="protein sequence ID" value="RVW79429.1"/>
    <property type="molecule type" value="Genomic_DNA"/>
</dbReference>
<dbReference type="Proteomes" id="UP000288805">
    <property type="component" value="Unassembled WGS sequence"/>
</dbReference>
<accession>A0A438H4V9</accession>